<dbReference type="RefSeq" id="WP_071064234.1">
    <property type="nucleotide sequence ID" value="NZ_MKIE01000010.1"/>
</dbReference>
<dbReference type="EC" id="3.5.4.10" evidence="10"/>
<dbReference type="PIRSF" id="PIRSF000414">
    <property type="entry name" value="AICARFT_IMPCHas"/>
    <property type="match status" value="1"/>
</dbReference>
<keyword evidence="4 10" id="KW-0808">Transferase</keyword>
<keyword evidence="7 10" id="KW-0511">Multifunctional enzyme</keyword>
<sequence>MKRALISVSDKTGVVDFARGLADMGWELISTGGTYKELLKEGVDVVEVSSVTGFPEAFDGRVKTLHPAVHGGILYRRDNDDDVKTIAEMNIGSIDMVVVNLYPFKEVYEREGSTTEDIIENIDIGGPTLVRAASKNYRHVTIVVEPEDYSRVLGELRASGETSLDTRVEMAKKAFSHTAYYDSMIASYFNEVTGDKFPERLLVPYSKKSDLRYGENPHQEGALYVESLGKPSGMASLVQHNGKELSYNNINDLNEGLDLVREFEEPTAVAIKHGNPCGVASDKSLEAAFAKAYESDSQSIYGGIVIFNREVGAELAETLSKIFLEVIVAPSYSEEALRILSQKPNVRVLEQPEASKPLTSSRNLKSVSGGLLVQDKDTQLLGEKLICVTEAKPDKSTEEDLLFAWKVVKATKSNAVVVAKNKTTVAVGPGQVSRIWALENAVKQGREGVQGAVLASDAFFPFGDCVELAAKSGIVSIIQPGGAKKDSESIELADKHGISMVFTGIRHFKH</sequence>
<dbReference type="Gene3D" id="3.40.140.20">
    <property type="match status" value="2"/>
</dbReference>
<keyword evidence="13" id="KW-1185">Reference proteome</keyword>
<dbReference type="OrthoDB" id="9802065at2"/>
<dbReference type="EC" id="2.1.2.3" evidence="10"/>
<dbReference type="SMART" id="SM00798">
    <property type="entry name" value="AICARFT_IMPCHas"/>
    <property type="match status" value="1"/>
</dbReference>
<accession>A0A1S1V4P4</accession>
<dbReference type="NCBIfam" id="NF002049">
    <property type="entry name" value="PRK00881.1"/>
    <property type="match status" value="1"/>
</dbReference>
<dbReference type="NCBIfam" id="TIGR00355">
    <property type="entry name" value="purH"/>
    <property type="match status" value="1"/>
</dbReference>
<reference evidence="12 13" key="1">
    <citation type="submission" date="2016-09" db="EMBL/GenBank/DDBJ databases">
        <title>Genome sequence of Eubacterium angustum.</title>
        <authorList>
            <person name="Poehlein A."/>
            <person name="Daniel R."/>
        </authorList>
    </citation>
    <scope>NUCLEOTIDE SEQUENCE [LARGE SCALE GENOMIC DNA]</scope>
    <source>
        <strain evidence="12 13">DSM 1989</strain>
    </source>
</reference>
<evidence type="ECO:0000313" key="13">
    <source>
        <dbReference type="Proteomes" id="UP000180254"/>
    </source>
</evidence>
<keyword evidence="6 10" id="KW-0378">Hydrolase</keyword>
<dbReference type="PROSITE" id="PS51855">
    <property type="entry name" value="MGS"/>
    <property type="match status" value="1"/>
</dbReference>
<comment type="catalytic activity">
    <reaction evidence="9 10">
        <text>IMP + H2O = 5-formamido-1-(5-phospho-D-ribosyl)imidazole-4-carboxamide</text>
        <dbReference type="Rhea" id="RHEA:18445"/>
        <dbReference type="ChEBI" id="CHEBI:15377"/>
        <dbReference type="ChEBI" id="CHEBI:58053"/>
        <dbReference type="ChEBI" id="CHEBI:58467"/>
        <dbReference type="EC" id="3.5.4.10"/>
    </reaction>
</comment>
<comment type="caution">
    <text evidence="12">The sequence shown here is derived from an EMBL/GenBank/DDBJ whole genome shotgun (WGS) entry which is preliminary data.</text>
</comment>
<evidence type="ECO:0000256" key="10">
    <source>
        <dbReference type="HAMAP-Rule" id="MF_00139"/>
    </source>
</evidence>
<dbReference type="FunFam" id="3.40.50.1380:FF:000001">
    <property type="entry name" value="Bifunctional purine biosynthesis protein PurH"/>
    <property type="match status" value="1"/>
</dbReference>
<evidence type="ECO:0000259" key="11">
    <source>
        <dbReference type="PROSITE" id="PS51855"/>
    </source>
</evidence>
<evidence type="ECO:0000256" key="1">
    <source>
        <dbReference type="ARBA" id="ARBA00004844"/>
    </source>
</evidence>
<dbReference type="UniPathway" id="UPA00074">
    <property type="reaction ID" value="UER00133"/>
</dbReference>
<dbReference type="STRING" id="39480.EUAN_20510"/>
<gene>
    <name evidence="10 12" type="primary">purH</name>
    <name evidence="12" type="ORF">EUAN_20510</name>
</gene>
<comment type="pathway">
    <text evidence="1 10">Purine metabolism; IMP biosynthesis via de novo pathway; IMP from 5-formamido-1-(5-phospho-D-ribosyl)imidazole-4-carboxamide: step 1/1.</text>
</comment>
<dbReference type="GO" id="GO:0005829">
    <property type="term" value="C:cytosol"/>
    <property type="evidence" value="ECO:0007669"/>
    <property type="project" value="TreeGrafter"/>
</dbReference>
<evidence type="ECO:0000256" key="3">
    <source>
        <dbReference type="ARBA" id="ARBA00007667"/>
    </source>
</evidence>
<dbReference type="InterPro" id="IPR024051">
    <property type="entry name" value="AICAR_Tfase_dup_dom_sf"/>
</dbReference>
<comment type="similarity">
    <text evidence="3 10">Belongs to the PurH family.</text>
</comment>
<evidence type="ECO:0000256" key="6">
    <source>
        <dbReference type="ARBA" id="ARBA00022801"/>
    </source>
</evidence>
<dbReference type="Proteomes" id="UP000180254">
    <property type="component" value="Unassembled WGS sequence"/>
</dbReference>
<dbReference type="InterPro" id="IPR011607">
    <property type="entry name" value="MGS-like_dom"/>
</dbReference>
<dbReference type="GO" id="GO:0003937">
    <property type="term" value="F:IMP cyclohydrolase activity"/>
    <property type="evidence" value="ECO:0007669"/>
    <property type="project" value="UniProtKB-UniRule"/>
</dbReference>
<dbReference type="Pfam" id="PF02142">
    <property type="entry name" value="MGS"/>
    <property type="match status" value="1"/>
</dbReference>
<dbReference type="InterPro" id="IPR036914">
    <property type="entry name" value="MGS-like_dom_sf"/>
</dbReference>
<evidence type="ECO:0000256" key="7">
    <source>
        <dbReference type="ARBA" id="ARBA00023268"/>
    </source>
</evidence>
<dbReference type="Pfam" id="PF01808">
    <property type="entry name" value="AICARFT_IMPCHas"/>
    <property type="match status" value="1"/>
</dbReference>
<evidence type="ECO:0000256" key="9">
    <source>
        <dbReference type="ARBA" id="ARBA00050687"/>
    </source>
</evidence>
<evidence type="ECO:0000256" key="4">
    <source>
        <dbReference type="ARBA" id="ARBA00022679"/>
    </source>
</evidence>
<comment type="pathway">
    <text evidence="2 10">Purine metabolism; IMP biosynthesis via de novo pathway; 5-formamido-1-(5-phospho-D-ribosyl)imidazole-4-carboxamide from 5-amino-1-(5-phospho-D-ribosyl)imidazole-4-carboxamide (10-formyl THF route): step 1/1.</text>
</comment>
<dbReference type="Gene3D" id="3.40.50.1380">
    <property type="entry name" value="Methylglyoxal synthase-like domain"/>
    <property type="match status" value="1"/>
</dbReference>
<organism evidence="12 13">
    <name type="scientific">Andreesenia angusta</name>
    <dbReference type="NCBI Taxonomy" id="39480"/>
    <lineage>
        <taxon>Bacteria</taxon>
        <taxon>Bacillati</taxon>
        <taxon>Bacillota</taxon>
        <taxon>Tissierellia</taxon>
        <taxon>Tissierellales</taxon>
        <taxon>Gottschalkiaceae</taxon>
        <taxon>Andreesenia</taxon>
    </lineage>
</organism>
<comment type="catalytic activity">
    <reaction evidence="8 10">
        <text>(6R)-10-formyltetrahydrofolate + 5-amino-1-(5-phospho-beta-D-ribosyl)imidazole-4-carboxamide = 5-formamido-1-(5-phospho-D-ribosyl)imidazole-4-carboxamide + (6S)-5,6,7,8-tetrahydrofolate</text>
        <dbReference type="Rhea" id="RHEA:22192"/>
        <dbReference type="ChEBI" id="CHEBI:57453"/>
        <dbReference type="ChEBI" id="CHEBI:58467"/>
        <dbReference type="ChEBI" id="CHEBI:58475"/>
        <dbReference type="ChEBI" id="CHEBI:195366"/>
        <dbReference type="EC" id="2.1.2.3"/>
    </reaction>
</comment>
<dbReference type="FunFam" id="3.40.140.20:FF:000002">
    <property type="entry name" value="Bifunctional purine biosynthesis protein PurH"/>
    <property type="match status" value="1"/>
</dbReference>
<dbReference type="PANTHER" id="PTHR11692">
    <property type="entry name" value="BIFUNCTIONAL PURINE BIOSYNTHESIS PROTEIN PURH"/>
    <property type="match status" value="1"/>
</dbReference>
<dbReference type="HAMAP" id="MF_00139">
    <property type="entry name" value="PurH"/>
    <property type="match status" value="1"/>
</dbReference>
<dbReference type="FunFam" id="3.40.140.20:FF:000001">
    <property type="entry name" value="Bifunctional purine biosynthesis protein PurH"/>
    <property type="match status" value="1"/>
</dbReference>
<dbReference type="AlphaFoldDB" id="A0A1S1V4P4"/>
<dbReference type="GO" id="GO:0004643">
    <property type="term" value="F:phosphoribosylaminoimidazolecarboxamide formyltransferase activity"/>
    <property type="evidence" value="ECO:0007669"/>
    <property type="project" value="UniProtKB-UniRule"/>
</dbReference>
<feature type="domain" description="MGS-like" evidence="11">
    <location>
        <begin position="1"/>
        <end position="144"/>
    </location>
</feature>
<dbReference type="GO" id="GO:0006189">
    <property type="term" value="P:'de novo' IMP biosynthetic process"/>
    <property type="evidence" value="ECO:0007669"/>
    <property type="project" value="UniProtKB-UniRule"/>
</dbReference>
<evidence type="ECO:0000256" key="2">
    <source>
        <dbReference type="ARBA" id="ARBA00004954"/>
    </source>
</evidence>
<dbReference type="SMART" id="SM00851">
    <property type="entry name" value="MGS"/>
    <property type="match status" value="1"/>
</dbReference>
<protein>
    <recommendedName>
        <fullName evidence="10">Bifunctional purine biosynthesis protein PurH</fullName>
    </recommendedName>
    <domain>
        <recommendedName>
            <fullName evidence="10">Phosphoribosylaminoimidazolecarboxamide formyltransferase</fullName>
            <ecNumber evidence="10">2.1.2.3</ecNumber>
        </recommendedName>
        <alternativeName>
            <fullName evidence="10">AICAR transformylase</fullName>
        </alternativeName>
    </domain>
    <domain>
        <recommendedName>
            <fullName evidence="10">IMP cyclohydrolase</fullName>
            <ecNumber evidence="10">3.5.4.10</ecNumber>
        </recommendedName>
        <alternativeName>
            <fullName evidence="10">ATIC</fullName>
        </alternativeName>
        <alternativeName>
            <fullName evidence="10">IMP synthase</fullName>
        </alternativeName>
        <alternativeName>
            <fullName evidence="10">Inosinicase</fullName>
        </alternativeName>
    </domain>
</protein>
<proteinExistence type="inferred from homology"/>
<dbReference type="PANTHER" id="PTHR11692:SF0">
    <property type="entry name" value="BIFUNCTIONAL PURINE BIOSYNTHESIS PROTEIN ATIC"/>
    <property type="match status" value="1"/>
</dbReference>
<dbReference type="EMBL" id="MKIE01000010">
    <property type="protein sequence ID" value="OHW61613.1"/>
    <property type="molecule type" value="Genomic_DNA"/>
</dbReference>
<dbReference type="CDD" id="cd01421">
    <property type="entry name" value="IMPCH"/>
    <property type="match status" value="1"/>
</dbReference>
<dbReference type="SUPFAM" id="SSF52335">
    <property type="entry name" value="Methylglyoxal synthase-like"/>
    <property type="match status" value="1"/>
</dbReference>
<name>A0A1S1V4P4_9FIRM</name>
<evidence type="ECO:0000256" key="5">
    <source>
        <dbReference type="ARBA" id="ARBA00022755"/>
    </source>
</evidence>
<dbReference type="SUPFAM" id="SSF53927">
    <property type="entry name" value="Cytidine deaminase-like"/>
    <property type="match status" value="1"/>
</dbReference>
<comment type="domain">
    <text evidence="10">The IMP cyclohydrolase activity resides in the N-terminal region.</text>
</comment>
<dbReference type="InterPro" id="IPR016193">
    <property type="entry name" value="Cytidine_deaminase-like"/>
</dbReference>
<evidence type="ECO:0000256" key="8">
    <source>
        <dbReference type="ARBA" id="ARBA00050488"/>
    </source>
</evidence>
<dbReference type="InterPro" id="IPR002695">
    <property type="entry name" value="PurH-like"/>
</dbReference>
<keyword evidence="5 10" id="KW-0658">Purine biosynthesis</keyword>
<evidence type="ECO:0000313" key="12">
    <source>
        <dbReference type="EMBL" id="OHW61613.1"/>
    </source>
</evidence>